<organism evidence="2">
    <name type="scientific">Skeletonema marinoi</name>
    <dbReference type="NCBI Taxonomy" id="267567"/>
    <lineage>
        <taxon>Eukaryota</taxon>
        <taxon>Sar</taxon>
        <taxon>Stramenopiles</taxon>
        <taxon>Ochrophyta</taxon>
        <taxon>Bacillariophyta</taxon>
        <taxon>Coscinodiscophyceae</taxon>
        <taxon>Thalassiosirophycidae</taxon>
        <taxon>Thalassiosirales</taxon>
        <taxon>Skeletonemataceae</taxon>
        <taxon>Skeletonema</taxon>
        <taxon>Skeletonema marinoi-dohrnii complex</taxon>
    </lineage>
</organism>
<evidence type="ECO:0000313" key="1">
    <source>
        <dbReference type="EMBL" id="CAD9595907.1"/>
    </source>
</evidence>
<sequence>MAPQTMGGGGEQSELRVGVLYHLKKGIHGGDIVIPIAHLAIPSILLSSGHFLHNPHVDSITPHFVCATPWKNHMFTTQLSKCRQGCCGAHYPSASNGIV</sequence>
<protein>
    <submittedName>
        <fullName evidence="2">Uncharacterized protein</fullName>
    </submittedName>
</protein>
<dbReference type="EMBL" id="HBGZ01012146">
    <property type="protein sequence ID" value="CAD9595907.1"/>
    <property type="molecule type" value="Transcribed_RNA"/>
</dbReference>
<reference evidence="2" key="1">
    <citation type="submission" date="2021-01" db="EMBL/GenBank/DDBJ databases">
        <authorList>
            <person name="Corre E."/>
            <person name="Pelletier E."/>
            <person name="Niang G."/>
            <person name="Scheremetjew M."/>
            <person name="Finn R."/>
            <person name="Kale V."/>
            <person name="Holt S."/>
            <person name="Cochrane G."/>
            <person name="Meng A."/>
            <person name="Brown T."/>
            <person name="Cohen L."/>
        </authorList>
    </citation>
    <scope>NUCLEOTIDE SEQUENCE</scope>
    <source>
        <strain evidence="2">SM1012Den-03</strain>
    </source>
</reference>
<dbReference type="AlphaFoldDB" id="A0A6U3V0F2"/>
<evidence type="ECO:0000313" key="2">
    <source>
        <dbReference type="EMBL" id="CAD9595915.1"/>
    </source>
</evidence>
<name>A0A6U3V0F2_9STRA</name>
<dbReference type="EMBL" id="HBGZ01012150">
    <property type="protein sequence ID" value="CAD9595915.1"/>
    <property type="molecule type" value="Transcribed_RNA"/>
</dbReference>
<gene>
    <name evidence="1" type="ORF">SMAR0320_LOCUS8670</name>
    <name evidence="2" type="ORF">SMAR0320_LOCUS8672</name>
</gene>
<proteinExistence type="predicted"/>
<accession>A0A6U3V0F2</accession>